<dbReference type="GO" id="GO:0016787">
    <property type="term" value="F:hydrolase activity"/>
    <property type="evidence" value="ECO:0007669"/>
    <property type="project" value="UniProtKB-KW"/>
</dbReference>
<dbReference type="CDD" id="cd04688">
    <property type="entry name" value="NUDIX_Hydrolase"/>
    <property type="match status" value="1"/>
</dbReference>
<proteinExistence type="predicted"/>
<name>A0ABT8YNJ9_9HYPH</name>
<dbReference type="SUPFAM" id="SSF55811">
    <property type="entry name" value="Nudix"/>
    <property type="match status" value="1"/>
</dbReference>
<evidence type="ECO:0000313" key="5">
    <source>
        <dbReference type="Proteomes" id="UP001174932"/>
    </source>
</evidence>
<dbReference type="Proteomes" id="UP001174932">
    <property type="component" value="Unassembled WGS sequence"/>
</dbReference>
<evidence type="ECO:0000313" key="4">
    <source>
        <dbReference type="EMBL" id="MDO6965253.1"/>
    </source>
</evidence>
<dbReference type="RefSeq" id="WP_304377189.1">
    <property type="nucleotide sequence ID" value="NZ_JAUOZU010000010.1"/>
</dbReference>
<accession>A0ABT8YNJ9</accession>
<organism evidence="4 5">
    <name type="scientific">Rhizobium alvei</name>
    <dbReference type="NCBI Taxonomy" id="1132659"/>
    <lineage>
        <taxon>Bacteria</taxon>
        <taxon>Pseudomonadati</taxon>
        <taxon>Pseudomonadota</taxon>
        <taxon>Alphaproteobacteria</taxon>
        <taxon>Hyphomicrobiales</taxon>
        <taxon>Rhizobiaceae</taxon>
        <taxon>Rhizobium/Agrobacterium group</taxon>
        <taxon>Rhizobium</taxon>
    </lineage>
</organism>
<comment type="caution">
    <text evidence="4">The sequence shown here is derived from an EMBL/GenBank/DDBJ whole genome shotgun (WGS) entry which is preliminary data.</text>
</comment>
<dbReference type="Pfam" id="PF00293">
    <property type="entry name" value="NUDIX"/>
    <property type="match status" value="1"/>
</dbReference>
<dbReference type="PANTHER" id="PTHR43046">
    <property type="entry name" value="GDP-MANNOSE MANNOSYL HYDROLASE"/>
    <property type="match status" value="1"/>
</dbReference>
<protein>
    <submittedName>
        <fullName evidence="4">NUDIX hydrolase</fullName>
    </submittedName>
</protein>
<reference evidence="4" key="2">
    <citation type="submission" date="2023-07" db="EMBL/GenBank/DDBJ databases">
        <authorList>
            <person name="Shen H."/>
        </authorList>
    </citation>
    <scope>NUCLEOTIDE SEQUENCE</scope>
    <source>
        <strain evidence="4">TNR-22</strain>
    </source>
</reference>
<dbReference type="PROSITE" id="PS51462">
    <property type="entry name" value="NUDIX"/>
    <property type="match status" value="1"/>
</dbReference>
<evidence type="ECO:0000259" key="3">
    <source>
        <dbReference type="PROSITE" id="PS51462"/>
    </source>
</evidence>
<dbReference type="Gene3D" id="3.90.79.10">
    <property type="entry name" value="Nucleoside Triphosphate Pyrophosphohydrolase"/>
    <property type="match status" value="1"/>
</dbReference>
<evidence type="ECO:0000256" key="2">
    <source>
        <dbReference type="ARBA" id="ARBA00022801"/>
    </source>
</evidence>
<feature type="domain" description="Nudix hydrolase" evidence="3">
    <location>
        <begin position="5"/>
        <end position="149"/>
    </location>
</feature>
<dbReference type="PANTHER" id="PTHR43046:SF14">
    <property type="entry name" value="MUTT_NUDIX FAMILY PROTEIN"/>
    <property type="match status" value="1"/>
</dbReference>
<keyword evidence="2 4" id="KW-0378">Hydrolase</keyword>
<gene>
    <name evidence="4" type="ORF">Q4481_14900</name>
</gene>
<dbReference type="InterPro" id="IPR000086">
    <property type="entry name" value="NUDIX_hydrolase_dom"/>
</dbReference>
<comment type="cofactor">
    <cofactor evidence="1">
        <name>Mg(2+)</name>
        <dbReference type="ChEBI" id="CHEBI:18420"/>
    </cofactor>
</comment>
<sequence length="167" mass="19309">MMRKMVRIDADPNLFNYRIAGLALRNGHLLVHRATHEPFWTLPGGRAEIGEDSRETLRREMVEELEHETEIGNLLWVVENFFFFDNRRYHELGFYYRMAVPDSFPFASGEIVHRIADGGSDLEFKWVPANEASLLALPLQPNFIPGRIANLPIVTEHLVWHETVPEG</sequence>
<reference evidence="4" key="1">
    <citation type="journal article" date="2015" name="Int. J. Syst. Evol. Microbiol.">
        <title>Rhizobium alvei sp. nov., isolated from a freshwater river.</title>
        <authorList>
            <person name="Sheu S.Y."/>
            <person name="Huang H.W."/>
            <person name="Young C.C."/>
            <person name="Chen W.M."/>
        </authorList>
    </citation>
    <scope>NUCLEOTIDE SEQUENCE</scope>
    <source>
        <strain evidence="4">TNR-22</strain>
    </source>
</reference>
<dbReference type="InterPro" id="IPR015797">
    <property type="entry name" value="NUDIX_hydrolase-like_dom_sf"/>
</dbReference>
<keyword evidence="5" id="KW-1185">Reference proteome</keyword>
<dbReference type="EMBL" id="JAUOZU010000010">
    <property type="protein sequence ID" value="MDO6965253.1"/>
    <property type="molecule type" value="Genomic_DNA"/>
</dbReference>
<evidence type="ECO:0000256" key="1">
    <source>
        <dbReference type="ARBA" id="ARBA00001946"/>
    </source>
</evidence>